<evidence type="ECO:0000256" key="10">
    <source>
        <dbReference type="ARBA" id="ARBA00022679"/>
    </source>
</evidence>
<dbReference type="InterPro" id="IPR000374">
    <property type="entry name" value="PC_trans"/>
</dbReference>
<dbReference type="HOGENOM" id="CLU_037294_2_2_9"/>
<evidence type="ECO:0000313" key="21">
    <source>
        <dbReference type="Proteomes" id="UP000016511"/>
    </source>
</evidence>
<dbReference type="EC" id="2.7.7.41" evidence="6 18"/>
<evidence type="ECO:0000256" key="7">
    <source>
        <dbReference type="ARBA" id="ARBA00019373"/>
    </source>
</evidence>
<feature type="transmembrane region" description="Helical" evidence="19">
    <location>
        <begin position="174"/>
        <end position="192"/>
    </location>
</feature>
<keyword evidence="17" id="KW-1208">Phospholipid metabolism</keyword>
<evidence type="ECO:0000256" key="18">
    <source>
        <dbReference type="RuleBase" id="RU003938"/>
    </source>
</evidence>
<evidence type="ECO:0000313" key="20">
    <source>
        <dbReference type="EMBL" id="ERI09245.1"/>
    </source>
</evidence>
<evidence type="ECO:0000256" key="4">
    <source>
        <dbReference type="ARBA" id="ARBA00005189"/>
    </source>
</evidence>
<feature type="transmembrane region" description="Helical" evidence="19">
    <location>
        <begin position="12"/>
        <end position="42"/>
    </location>
</feature>
<dbReference type="Pfam" id="PF01148">
    <property type="entry name" value="CTP_transf_1"/>
    <property type="match status" value="1"/>
</dbReference>
<evidence type="ECO:0000256" key="11">
    <source>
        <dbReference type="ARBA" id="ARBA00022692"/>
    </source>
</evidence>
<comment type="caution">
    <text evidence="20">The sequence shown here is derived from an EMBL/GenBank/DDBJ whole genome shotgun (WGS) entry which is preliminary data.</text>
</comment>
<keyword evidence="15 19" id="KW-0472">Membrane</keyword>
<evidence type="ECO:0000256" key="1">
    <source>
        <dbReference type="ARBA" id="ARBA00001698"/>
    </source>
</evidence>
<evidence type="ECO:0000256" key="3">
    <source>
        <dbReference type="ARBA" id="ARBA00005119"/>
    </source>
</evidence>
<comment type="similarity">
    <text evidence="5 18">Belongs to the CDS family.</text>
</comment>
<evidence type="ECO:0000256" key="16">
    <source>
        <dbReference type="ARBA" id="ARBA00023209"/>
    </source>
</evidence>
<comment type="subcellular location">
    <subcellularLocation>
        <location evidence="2">Cell membrane</location>
        <topology evidence="2">Multi-pass membrane protein</topology>
    </subcellularLocation>
</comment>
<dbReference type="Proteomes" id="UP000016511">
    <property type="component" value="Unassembled WGS sequence"/>
</dbReference>
<reference evidence="20 21" key="1">
    <citation type="submission" date="2013-08" db="EMBL/GenBank/DDBJ databases">
        <authorList>
            <person name="Weinstock G."/>
            <person name="Sodergren E."/>
            <person name="Wylie T."/>
            <person name="Fulton L."/>
            <person name="Fulton R."/>
            <person name="Fronick C."/>
            <person name="O'Laughlin M."/>
            <person name="Godfrey J."/>
            <person name="Miner T."/>
            <person name="Herter B."/>
            <person name="Appelbaum E."/>
            <person name="Cordes M."/>
            <person name="Lek S."/>
            <person name="Wollam A."/>
            <person name="Pepin K.H."/>
            <person name="Palsikar V.B."/>
            <person name="Mitreva M."/>
            <person name="Wilson R.K."/>
        </authorList>
    </citation>
    <scope>NUCLEOTIDE SEQUENCE [LARGE SCALE GENOMIC DNA]</scope>
    <source>
        <strain evidence="20 21">ATCC 12856</strain>
    </source>
</reference>
<evidence type="ECO:0000256" key="8">
    <source>
        <dbReference type="ARBA" id="ARBA00022475"/>
    </source>
</evidence>
<dbReference type="GO" id="GO:0005886">
    <property type="term" value="C:plasma membrane"/>
    <property type="evidence" value="ECO:0007669"/>
    <property type="project" value="UniProtKB-SubCell"/>
</dbReference>
<keyword evidence="16" id="KW-0594">Phospholipid biosynthesis</keyword>
<feature type="transmembrane region" description="Helical" evidence="19">
    <location>
        <begin position="54"/>
        <end position="73"/>
    </location>
</feature>
<keyword evidence="12 18" id="KW-0548">Nucleotidyltransferase</keyword>
<sequence>MERLKTRVITGFLWGVGFLLVVYLGGIWYTTLVFFLATLAYYELIRMNHIRLMDWHGLTGLVFLWLLLFPNLVWEGNMLRGDAVFLFVLLFLFITVASKNRVEYQHVAYLLFSSFYLGIGFHFMNETRIVNGLAITLAIVFSTWATDTGAYFVGKARGKTKLWPAISPNKTIEGSLGGVVLAVVTMIVFSFITDSLTISQALIIGLVISVSGQIGDLMESAIKRTLNVKDSGSILPGHGGVLDRLDSLIVVFPVLHLLQLL</sequence>
<dbReference type="PANTHER" id="PTHR46382:SF1">
    <property type="entry name" value="PHOSPHATIDATE CYTIDYLYLTRANSFERASE"/>
    <property type="match status" value="1"/>
</dbReference>
<keyword evidence="11 18" id="KW-0812">Transmembrane</keyword>
<dbReference type="PROSITE" id="PS01315">
    <property type="entry name" value="CDS"/>
    <property type="match status" value="1"/>
</dbReference>
<dbReference type="EMBL" id="AWSJ01000162">
    <property type="protein sequence ID" value="ERI09245.1"/>
    <property type="molecule type" value="Genomic_DNA"/>
</dbReference>
<evidence type="ECO:0000256" key="5">
    <source>
        <dbReference type="ARBA" id="ARBA00010185"/>
    </source>
</evidence>
<accession>U1X2P9</accession>
<evidence type="ECO:0000256" key="6">
    <source>
        <dbReference type="ARBA" id="ARBA00012487"/>
    </source>
</evidence>
<dbReference type="RefSeq" id="WP_021621530.1">
    <property type="nucleotide sequence ID" value="NZ_KE952777.1"/>
</dbReference>
<feature type="transmembrane region" description="Helical" evidence="19">
    <location>
        <begin position="79"/>
        <end position="98"/>
    </location>
</feature>
<evidence type="ECO:0000256" key="9">
    <source>
        <dbReference type="ARBA" id="ARBA00022516"/>
    </source>
</evidence>
<comment type="pathway">
    <text evidence="3 18">Phospholipid metabolism; CDP-diacylglycerol biosynthesis; CDP-diacylglycerol from sn-glycerol 3-phosphate: step 3/3.</text>
</comment>
<dbReference type="GO" id="GO:0016024">
    <property type="term" value="P:CDP-diacylglycerol biosynthetic process"/>
    <property type="evidence" value="ECO:0007669"/>
    <property type="project" value="UniProtKB-UniPathway"/>
</dbReference>
<proteinExistence type="inferred from homology"/>
<evidence type="ECO:0000256" key="12">
    <source>
        <dbReference type="ARBA" id="ARBA00022695"/>
    </source>
</evidence>
<dbReference type="GeneID" id="92839181"/>
<dbReference type="AlphaFoldDB" id="U1X2P9"/>
<dbReference type="PATRIC" id="fig|649747.3.peg.2501"/>
<protein>
    <recommendedName>
        <fullName evidence="7 18">Phosphatidate cytidylyltransferase</fullName>
        <ecNumber evidence="6 18">2.7.7.41</ecNumber>
    </recommendedName>
</protein>
<dbReference type="UniPathway" id="UPA00557">
    <property type="reaction ID" value="UER00614"/>
</dbReference>
<keyword evidence="8" id="KW-1003">Cell membrane</keyword>
<dbReference type="PANTHER" id="PTHR46382">
    <property type="entry name" value="PHOSPHATIDATE CYTIDYLYLTRANSFERASE"/>
    <property type="match status" value="1"/>
</dbReference>
<evidence type="ECO:0000256" key="15">
    <source>
        <dbReference type="ARBA" id="ARBA00023136"/>
    </source>
</evidence>
<comment type="catalytic activity">
    <reaction evidence="1 18">
        <text>a 1,2-diacyl-sn-glycero-3-phosphate + CTP + H(+) = a CDP-1,2-diacyl-sn-glycerol + diphosphate</text>
        <dbReference type="Rhea" id="RHEA:16229"/>
        <dbReference type="ChEBI" id="CHEBI:15378"/>
        <dbReference type="ChEBI" id="CHEBI:33019"/>
        <dbReference type="ChEBI" id="CHEBI:37563"/>
        <dbReference type="ChEBI" id="CHEBI:58332"/>
        <dbReference type="ChEBI" id="CHEBI:58608"/>
        <dbReference type="EC" id="2.7.7.41"/>
    </reaction>
</comment>
<comment type="pathway">
    <text evidence="4">Lipid metabolism.</text>
</comment>
<keyword evidence="10 18" id="KW-0808">Transferase</keyword>
<evidence type="ECO:0000256" key="19">
    <source>
        <dbReference type="SAM" id="Phobius"/>
    </source>
</evidence>
<evidence type="ECO:0000256" key="17">
    <source>
        <dbReference type="ARBA" id="ARBA00023264"/>
    </source>
</evidence>
<dbReference type="STRING" id="649747.HMPREF0083_02760"/>
<evidence type="ECO:0000256" key="14">
    <source>
        <dbReference type="ARBA" id="ARBA00023098"/>
    </source>
</evidence>
<evidence type="ECO:0000256" key="13">
    <source>
        <dbReference type="ARBA" id="ARBA00022989"/>
    </source>
</evidence>
<name>U1X2P9_ANEAE</name>
<dbReference type="GO" id="GO:0004605">
    <property type="term" value="F:phosphatidate cytidylyltransferase activity"/>
    <property type="evidence" value="ECO:0007669"/>
    <property type="project" value="UniProtKB-EC"/>
</dbReference>
<feature type="transmembrane region" description="Helical" evidence="19">
    <location>
        <begin position="107"/>
        <end position="124"/>
    </location>
</feature>
<keyword evidence="14" id="KW-0443">Lipid metabolism</keyword>
<keyword evidence="21" id="KW-1185">Reference proteome</keyword>
<gene>
    <name evidence="20" type="ORF">HMPREF0083_02760</name>
</gene>
<feature type="transmembrane region" description="Helical" evidence="19">
    <location>
        <begin position="130"/>
        <end position="153"/>
    </location>
</feature>
<organism evidence="20 21">
    <name type="scientific">Aneurinibacillus aneurinilyticus ATCC 12856</name>
    <dbReference type="NCBI Taxonomy" id="649747"/>
    <lineage>
        <taxon>Bacteria</taxon>
        <taxon>Bacillati</taxon>
        <taxon>Bacillota</taxon>
        <taxon>Bacilli</taxon>
        <taxon>Bacillales</taxon>
        <taxon>Paenibacillaceae</taxon>
        <taxon>Aneurinibacillus group</taxon>
        <taxon>Aneurinibacillus</taxon>
    </lineage>
</organism>
<keyword evidence="9" id="KW-0444">Lipid biosynthesis</keyword>
<evidence type="ECO:0000256" key="2">
    <source>
        <dbReference type="ARBA" id="ARBA00004651"/>
    </source>
</evidence>
<dbReference type="eggNOG" id="COG4589">
    <property type="taxonomic scope" value="Bacteria"/>
</dbReference>
<keyword evidence="13 19" id="KW-1133">Transmembrane helix</keyword>